<feature type="domain" description="Methyltransferase" evidence="1">
    <location>
        <begin position="53"/>
        <end position="163"/>
    </location>
</feature>
<dbReference type="InterPro" id="IPR025714">
    <property type="entry name" value="Methyltranfer_dom"/>
</dbReference>
<evidence type="ECO:0000313" key="2">
    <source>
        <dbReference type="EMBL" id="SDJ35691.1"/>
    </source>
</evidence>
<dbReference type="OrthoDB" id="147504at2157"/>
<dbReference type="RefSeq" id="WP_092699370.1">
    <property type="nucleotide sequence ID" value="NZ_FNFC01000002.1"/>
</dbReference>
<proteinExistence type="predicted"/>
<dbReference type="Pfam" id="PF13847">
    <property type="entry name" value="Methyltransf_31"/>
    <property type="match status" value="1"/>
</dbReference>
<accession>A0A1G8T2T6</accession>
<evidence type="ECO:0000313" key="3">
    <source>
        <dbReference type="Proteomes" id="UP000198856"/>
    </source>
</evidence>
<dbReference type="SUPFAM" id="SSF53335">
    <property type="entry name" value="S-adenosyl-L-methionine-dependent methyltransferases"/>
    <property type="match status" value="1"/>
</dbReference>
<sequence>MTDETHDETIDWNEFWTNADEADRDGATPSTHHALDLLPELFDERGVPSSFADVGCGPGDIAFTVASEYPDATVVGYDAAASVLAENRARANGVENIRFEQATLPAFEPGRQFETVFCFGTMVYVEESERALKHLYDAVEPGGQLVMSYVNSSGKRHYRQTAENPQERMEADDDFDPDRFEERFKLVIEDRSTLSYRAIHDSLGTWPRSFWEFTDKPDQPWAWDHVPLVWIPK</sequence>
<keyword evidence="2" id="KW-0489">Methyltransferase</keyword>
<keyword evidence="3" id="KW-1185">Reference proteome</keyword>
<dbReference type="EMBL" id="FNFC01000002">
    <property type="protein sequence ID" value="SDJ35691.1"/>
    <property type="molecule type" value="Genomic_DNA"/>
</dbReference>
<protein>
    <submittedName>
        <fullName evidence="2">Methyltransferase domain-containing protein</fullName>
    </submittedName>
</protein>
<name>A0A1G8T2T6_9EURY</name>
<dbReference type="GO" id="GO:0032259">
    <property type="term" value="P:methylation"/>
    <property type="evidence" value="ECO:0007669"/>
    <property type="project" value="UniProtKB-KW"/>
</dbReference>
<dbReference type="Proteomes" id="UP000198856">
    <property type="component" value="Unassembled WGS sequence"/>
</dbReference>
<dbReference type="STRING" id="890420.SAMN05216226_102286"/>
<reference evidence="2 3" key="1">
    <citation type="submission" date="2016-10" db="EMBL/GenBank/DDBJ databases">
        <authorList>
            <person name="de Groot N.N."/>
        </authorList>
    </citation>
    <scope>NUCLEOTIDE SEQUENCE [LARGE SCALE GENOMIC DNA]</scope>
    <source>
        <strain evidence="2 3">IBRC-M10015</strain>
    </source>
</reference>
<keyword evidence="2" id="KW-0808">Transferase</keyword>
<dbReference type="InterPro" id="IPR029063">
    <property type="entry name" value="SAM-dependent_MTases_sf"/>
</dbReference>
<gene>
    <name evidence="2" type="ORF">SAMN05216226_102286</name>
</gene>
<dbReference type="PANTHER" id="PTHR43861:SF1">
    <property type="entry name" value="TRANS-ACONITATE 2-METHYLTRANSFERASE"/>
    <property type="match status" value="1"/>
</dbReference>
<organism evidence="2 3">
    <name type="scientific">Halovenus aranensis</name>
    <dbReference type="NCBI Taxonomy" id="890420"/>
    <lineage>
        <taxon>Archaea</taxon>
        <taxon>Methanobacteriati</taxon>
        <taxon>Methanobacteriota</taxon>
        <taxon>Stenosarchaea group</taxon>
        <taxon>Halobacteria</taxon>
        <taxon>Halobacteriales</taxon>
        <taxon>Haloarculaceae</taxon>
        <taxon>Halovenus</taxon>
    </lineage>
</organism>
<dbReference type="Gene3D" id="3.40.50.150">
    <property type="entry name" value="Vaccinia Virus protein VP39"/>
    <property type="match status" value="1"/>
</dbReference>
<dbReference type="PANTHER" id="PTHR43861">
    <property type="entry name" value="TRANS-ACONITATE 2-METHYLTRANSFERASE-RELATED"/>
    <property type="match status" value="1"/>
</dbReference>
<dbReference type="AlphaFoldDB" id="A0A1G8T2T6"/>
<dbReference type="GO" id="GO:0008168">
    <property type="term" value="F:methyltransferase activity"/>
    <property type="evidence" value="ECO:0007669"/>
    <property type="project" value="UniProtKB-KW"/>
</dbReference>
<evidence type="ECO:0000259" key="1">
    <source>
        <dbReference type="Pfam" id="PF13847"/>
    </source>
</evidence>
<dbReference type="CDD" id="cd02440">
    <property type="entry name" value="AdoMet_MTases"/>
    <property type="match status" value="1"/>
</dbReference>